<dbReference type="Proteomes" id="UP000306274">
    <property type="component" value="Unassembled WGS sequence"/>
</dbReference>
<comment type="caution">
    <text evidence="2">The sequence shown here is derived from an EMBL/GenBank/DDBJ whole genome shotgun (WGS) entry which is preliminary data.</text>
</comment>
<gene>
    <name evidence="2" type="ORF">E5Z02_16760</name>
</gene>
<accession>A0ABY2PEA2</accession>
<evidence type="ECO:0000313" key="3">
    <source>
        <dbReference type="Proteomes" id="UP000306274"/>
    </source>
</evidence>
<proteinExistence type="predicted"/>
<keyword evidence="3" id="KW-1185">Reference proteome</keyword>
<reference evidence="2 3" key="1">
    <citation type="submission" date="2019-04" db="EMBL/GenBank/DDBJ databases">
        <title>Streptomyces rhizosphaericola sp. nov., an actinobacterium isolated from the wheat rhizosphere.</title>
        <authorList>
            <person name="Vargas Hoyos H.A."/>
            <person name="Santos S.N."/>
            <person name="Genuario D.B."/>
            <person name="Melo I.S."/>
            <person name="Da Silva L.J."/>
            <person name="Da Silva F.S.P."/>
            <person name="Zucchi T.D."/>
        </authorList>
    </citation>
    <scope>NUCLEOTIDE SEQUENCE [LARGE SCALE GENOMIC DNA]</scope>
    <source>
        <strain evidence="2 3">1AS2c</strain>
    </source>
</reference>
<feature type="region of interest" description="Disordered" evidence="1">
    <location>
        <begin position="1"/>
        <end position="63"/>
    </location>
</feature>
<organism evidence="2 3">
    <name type="scientific">Streptomyces rhizosphaericola</name>
    <dbReference type="NCBI Taxonomy" id="2564098"/>
    <lineage>
        <taxon>Bacteria</taxon>
        <taxon>Bacillati</taxon>
        <taxon>Actinomycetota</taxon>
        <taxon>Actinomycetes</taxon>
        <taxon>Kitasatosporales</taxon>
        <taxon>Streptomycetaceae</taxon>
        <taxon>Streptomyces</taxon>
    </lineage>
</organism>
<dbReference type="EMBL" id="SRZK01000150">
    <property type="protein sequence ID" value="TGZ09163.1"/>
    <property type="molecule type" value="Genomic_DNA"/>
</dbReference>
<evidence type="ECO:0000313" key="2">
    <source>
        <dbReference type="EMBL" id="TGZ09163.1"/>
    </source>
</evidence>
<name>A0ABY2PEA2_9ACTN</name>
<evidence type="ECO:0000256" key="1">
    <source>
        <dbReference type="SAM" id="MobiDB-lite"/>
    </source>
</evidence>
<protein>
    <submittedName>
        <fullName evidence="2">Uncharacterized protein</fullName>
    </submittedName>
</protein>
<sequence length="63" mass="6373">MNHHGAPALDALAAHQDRGELGSPHPAVLPGERITDPLRAYPRSGGAAGMNAAGPKPLTGKCP</sequence>
<dbReference type="RefSeq" id="WP_136016527.1">
    <property type="nucleotide sequence ID" value="NZ_SRZK01000150.1"/>
</dbReference>